<dbReference type="NCBIfam" id="TIGR04057">
    <property type="entry name" value="SusC_RagA_signa"/>
    <property type="match status" value="1"/>
</dbReference>
<dbReference type="InterPro" id="IPR011662">
    <property type="entry name" value="Secretin/TonB_short_N"/>
</dbReference>
<evidence type="ECO:0000256" key="6">
    <source>
        <dbReference type="ARBA" id="ARBA00023237"/>
    </source>
</evidence>
<dbReference type="Proteomes" id="UP000186917">
    <property type="component" value="Unassembled WGS sequence"/>
</dbReference>
<evidence type="ECO:0000259" key="8">
    <source>
        <dbReference type="SMART" id="SM00965"/>
    </source>
</evidence>
<dbReference type="InterPro" id="IPR039426">
    <property type="entry name" value="TonB-dep_rcpt-like"/>
</dbReference>
<dbReference type="EMBL" id="FTOR01000009">
    <property type="protein sequence ID" value="SIT29977.1"/>
    <property type="molecule type" value="Genomic_DNA"/>
</dbReference>
<dbReference type="InterPro" id="IPR036942">
    <property type="entry name" value="Beta-barrel_TonB_sf"/>
</dbReference>
<dbReference type="InterPro" id="IPR023997">
    <property type="entry name" value="TonB-dep_OMP_SusC/RagA_CS"/>
</dbReference>
<feature type="domain" description="Secretin/TonB short N-terminal" evidence="8">
    <location>
        <begin position="66"/>
        <end position="117"/>
    </location>
</feature>
<evidence type="ECO:0000256" key="4">
    <source>
        <dbReference type="ARBA" id="ARBA00022692"/>
    </source>
</evidence>
<gene>
    <name evidence="9" type="ORF">SAMN05421788_10996</name>
</gene>
<name>A0A1N7R5L1_9BACT</name>
<keyword evidence="6 7" id="KW-0998">Cell outer membrane</keyword>
<evidence type="ECO:0000256" key="3">
    <source>
        <dbReference type="ARBA" id="ARBA00022452"/>
    </source>
</evidence>
<dbReference type="GO" id="GO:0009279">
    <property type="term" value="C:cell outer membrane"/>
    <property type="evidence" value="ECO:0007669"/>
    <property type="project" value="UniProtKB-SubCell"/>
</dbReference>
<dbReference type="AlphaFoldDB" id="A0A1N7R5L1"/>
<dbReference type="NCBIfam" id="TIGR04056">
    <property type="entry name" value="OMP_RagA_SusC"/>
    <property type="match status" value="1"/>
</dbReference>
<dbReference type="Gene3D" id="2.170.130.10">
    <property type="entry name" value="TonB-dependent receptor, plug domain"/>
    <property type="match status" value="1"/>
</dbReference>
<dbReference type="SMART" id="SM00965">
    <property type="entry name" value="STN"/>
    <property type="match status" value="1"/>
</dbReference>
<comment type="similarity">
    <text evidence="7">Belongs to the TonB-dependent receptor family.</text>
</comment>
<evidence type="ECO:0000256" key="1">
    <source>
        <dbReference type="ARBA" id="ARBA00004571"/>
    </source>
</evidence>
<dbReference type="InterPro" id="IPR008969">
    <property type="entry name" value="CarboxyPept-like_regulatory"/>
</dbReference>
<protein>
    <submittedName>
        <fullName evidence="9">TonB-linked outer membrane protein, SusC/RagA family</fullName>
    </submittedName>
</protein>
<dbReference type="InterPro" id="IPR023996">
    <property type="entry name" value="TonB-dep_OMP_SusC/RagA"/>
</dbReference>
<reference evidence="10" key="1">
    <citation type="submission" date="2017-01" db="EMBL/GenBank/DDBJ databases">
        <authorList>
            <person name="Varghese N."/>
            <person name="Submissions S."/>
        </authorList>
    </citation>
    <scope>NUCLEOTIDE SEQUENCE [LARGE SCALE GENOMIC DNA]</scope>
    <source>
        <strain evidence="10">DSM 21054</strain>
    </source>
</reference>
<evidence type="ECO:0000256" key="7">
    <source>
        <dbReference type="PROSITE-ProRule" id="PRU01360"/>
    </source>
</evidence>
<keyword evidence="4 7" id="KW-0812">Transmembrane</keyword>
<dbReference type="Gene3D" id="2.40.170.20">
    <property type="entry name" value="TonB-dependent receptor, beta-barrel domain"/>
    <property type="match status" value="1"/>
</dbReference>
<dbReference type="PROSITE" id="PS52016">
    <property type="entry name" value="TONB_DEPENDENT_REC_3"/>
    <property type="match status" value="1"/>
</dbReference>
<keyword evidence="5 7" id="KW-0472">Membrane</keyword>
<dbReference type="Pfam" id="PF07715">
    <property type="entry name" value="Plug"/>
    <property type="match status" value="1"/>
</dbReference>
<evidence type="ECO:0000256" key="5">
    <source>
        <dbReference type="ARBA" id="ARBA00023136"/>
    </source>
</evidence>
<dbReference type="Pfam" id="PF07660">
    <property type="entry name" value="STN"/>
    <property type="match status" value="1"/>
</dbReference>
<dbReference type="InterPro" id="IPR012910">
    <property type="entry name" value="Plug_dom"/>
</dbReference>
<dbReference type="SUPFAM" id="SSF56935">
    <property type="entry name" value="Porins"/>
    <property type="match status" value="1"/>
</dbReference>
<keyword evidence="10" id="KW-1185">Reference proteome</keyword>
<proteinExistence type="inferred from homology"/>
<organism evidence="9 10">
    <name type="scientific">Filimonas lacunae</name>
    <dbReference type="NCBI Taxonomy" id="477680"/>
    <lineage>
        <taxon>Bacteria</taxon>
        <taxon>Pseudomonadati</taxon>
        <taxon>Bacteroidota</taxon>
        <taxon>Chitinophagia</taxon>
        <taxon>Chitinophagales</taxon>
        <taxon>Chitinophagaceae</taxon>
        <taxon>Filimonas</taxon>
    </lineage>
</organism>
<sequence>MLIFSNGKDAPCPKRKLLIVMKLTTVLLLATMLQVSARTYSQQVSLKFNNATLDKVFAEIEKQSGYSFIYGKKLLQTAHPVSISINNVSVEAAVQAVLSKQPLGFKINNKYVIISPKADNPESSANALQAAPPLVRGRITNENGEPVAGVTIKVKDGKVVGISGANGEFELTNIDKDAILVFSSLNMEQLEIKLQGRTELAFVMKTVVSSLDEVVMIGYGSSVRREATASIASITAEDIKKQPVQNPLNALQGRVAGAVITQANGLPGSRVTIQIRGQNSIDPTGAGVQPLFLIDGVPFNMNDNSFPVSNDLNSRGAFAAAGGLSPFSMINPEDIERIDILKDADATAIYGTRGSNGVVMITTKKGKAGKTKVDVKLYRGWGKVAHYIPMMNTQQYLAMRKQAFANDGITPTAANAPDLVTWDQNAYTDWQRTLMGGTAGTSDAQATISGGDQRTRFLLNAGYHHETPVFPGSYKSDRISTRLNVDHSSLDKRFNANASVLYSYDNTNLLGNDLSTLYNLPPNMPVKNADGTYFWQSYYLNNPAAYQLIGYYGKTHNLLTNVMLRYTVLPGLDIKTSVGYNSVSLDQNTRTPGVAKNPFAGATLTNSSLFAYINQRSYIVEPQITYNRNISLGKLSTLVGATFHNSQNTSLKLNGDNYSSLALMGSYASAGTFSTPSTSYVQYRYNSLFGRATYNWDGKYILNAVLRRDGSSRFGANNKFGTFWDLGAAWVFTNESFAQSLKFLSFGKLRASYGKTGNDQIADYSFAATYGAGTAYQGVPALNPSRIDNPNLHWQSTYKMEFGLDLAFLKKRIELTANYYRNRTPDQLGYINLSSQVGFNSTVANFDALIQNRGFEVELTTHNIAKKDFTWNTSFNITIPRTRLITASPQYFYYNPQTLGQPLSAVLRYIYQGVDKATGNPVYKNMTKDTLTFTPNYSSDRGVIGYTAPKMYGGINNTFNYKGIELSFFFQFTKQDGNIYPNTSPGNLDNGNQTAYWLDNVWTKAGDNASKPRYTTGGNYTGAYAYYGSSSASWGDASFLKLRTVYLAYNLPREVLKKMKIDNFRIYLQGQNLWTATKNKYAFDPETGTSMPPLRMLTTGINVTF</sequence>
<dbReference type="STRING" id="477680.SAMN05421788_10996"/>
<dbReference type="InterPro" id="IPR037066">
    <property type="entry name" value="Plug_dom_sf"/>
</dbReference>
<dbReference type="OrthoDB" id="9768177at2"/>
<accession>A0A1N7R5L1</accession>
<dbReference type="Pfam" id="PF13715">
    <property type="entry name" value="CarbopepD_reg_2"/>
    <property type="match status" value="1"/>
</dbReference>
<evidence type="ECO:0000313" key="10">
    <source>
        <dbReference type="Proteomes" id="UP000186917"/>
    </source>
</evidence>
<keyword evidence="3 7" id="KW-1134">Transmembrane beta strand</keyword>
<dbReference type="SUPFAM" id="SSF49464">
    <property type="entry name" value="Carboxypeptidase regulatory domain-like"/>
    <property type="match status" value="1"/>
</dbReference>
<evidence type="ECO:0000313" key="9">
    <source>
        <dbReference type="EMBL" id="SIT29977.1"/>
    </source>
</evidence>
<comment type="subcellular location">
    <subcellularLocation>
        <location evidence="1 7">Cell outer membrane</location>
        <topology evidence="1 7">Multi-pass membrane protein</topology>
    </subcellularLocation>
</comment>
<evidence type="ECO:0000256" key="2">
    <source>
        <dbReference type="ARBA" id="ARBA00022448"/>
    </source>
</evidence>
<keyword evidence="2 7" id="KW-0813">Transport</keyword>